<dbReference type="Gene3D" id="3.90.550.10">
    <property type="entry name" value="Spore Coat Polysaccharide Biosynthesis Protein SpsA, Chain A"/>
    <property type="match status" value="1"/>
</dbReference>
<dbReference type="GO" id="GO:0005886">
    <property type="term" value="C:plasma membrane"/>
    <property type="evidence" value="ECO:0007669"/>
    <property type="project" value="UniProtKB-SubCell"/>
</dbReference>
<dbReference type="SUPFAM" id="SSF53448">
    <property type="entry name" value="Nucleotide-diphospho-sugar transferases"/>
    <property type="match status" value="1"/>
</dbReference>
<dbReference type="RefSeq" id="WP_004894797.1">
    <property type="nucleotide sequence ID" value="NZ_BCMD01000004.1"/>
</dbReference>
<dbReference type="AlphaFoldDB" id="A0AAE7BWU5"/>
<evidence type="ECO:0000256" key="1">
    <source>
        <dbReference type="ARBA" id="ARBA00004236"/>
    </source>
</evidence>
<dbReference type="InterPro" id="IPR001173">
    <property type="entry name" value="Glyco_trans_2-like"/>
</dbReference>
<dbReference type="GeneID" id="58163154"/>
<evidence type="ECO:0000256" key="2">
    <source>
        <dbReference type="ARBA" id="ARBA00022475"/>
    </source>
</evidence>
<keyword evidence="2" id="KW-1003">Cell membrane</keyword>
<evidence type="ECO:0000313" key="7">
    <source>
        <dbReference type="EMBL" id="QIC67240.1"/>
    </source>
</evidence>
<evidence type="ECO:0000256" key="3">
    <source>
        <dbReference type="ARBA" id="ARBA00022676"/>
    </source>
</evidence>
<dbReference type="Pfam" id="PF00535">
    <property type="entry name" value="Glycos_transf_2"/>
    <property type="match status" value="1"/>
</dbReference>
<feature type="domain" description="Glycosyltransferase 2-like" evidence="6">
    <location>
        <begin position="6"/>
        <end position="148"/>
    </location>
</feature>
<dbReference type="InterPro" id="IPR029044">
    <property type="entry name" value="Nucleotide-diphossugar_trans"/>
</dbReference>
<dbReference type="PANTHER" id="PTHR43646:SF2">
    <property type="entry name" value="GLYCOSYLTRANSFERASE 2-LIKE DOMAIN-CONTAINING PROTEIN"/>
    <property type="match status" value="1"/>
</dbReference>
<evidence type="ECO:0000259" key="6">
    <source>
        <dbReference type="Pfam" id="PF00535"/>
    </source>
</evidence>
<dbReference type="PANTHER" id="PTHR43646">
    <property type="entry name" value="GLYCOSYLTRANSFERASE"/>
    <property type="match status" value="1"/>
</dbReference>
<evidence type="ECO:0000313" key="8">
    <source>
        <dbReference type="Proteomes" id="UP000503505"/>
    </source>
</evidence>
<name>A0AAE7BWU5_9GAMM</name>
<gene>
    <name evidence="7" type="ORF">FSC10_07585</name>
</gene>
<reference evidence="7 8" key="1">
    <citation type="submission" date="2019-09" db="EMBL/GenBank/DDBJ databases">
        <title>Non-baumannii Acinetobacter spp. carrying blaNDM-1 isolated in China.</title>
        <authorList>
            <person name="Cui C."/>
            <person name="Chen C."/>
            <person name="Sun J."/>
            <person name="Liu Y."/>
        </authorList>
    </citation>
    <scope>NUCLEOTIDE SEQUENCE [LARGE SCALE GENOMIC DNA]</scope>
    <source>
        <strain evidence="7 8">HZE23-1</strain>
    </source>
</reference>
<keyword evidence="5" id="KW-0472">Membrane</keyword>
<keyword evidence="4" id="KW-0808">Transferase</keyword>
<dbReference type="EMBL" id="CP044463">
    <property type="protein sequence ID" value="QIC67240.1"/>
    <property type="molecule type" value="Genomic_DNA"/>
</dbReference>
<keyword evidence="3" id="KW-0328">Glycosyltransferase</keyword>
<evidence type="ECO:0000256" key="5">
    <source>
        <dbReference type="ARBA" id="ARBA00023136"/>
    </source>
</evidence>
<accession>A0AAE7BWU5</accession>
<organism evidence="7 8">
    <name type="scientific">Acinetobacter schindleri</name>
    <dbReference type="NCBI Taxonomy" id="108981"/>
    <lineage>
        <taxon>Bacteria</taxon>
        <taxon>Pseudomonadati</taxon>
        <taxon>Pseudomonadota</taxon>
        <taxon>Gammaproteobacteria</taxon>
        <taxon>Moraxellales</taxon>
        <taxon>Moraxellaceae</taxon>
        <taxon>Acinetobacter</taxon>
    </lineage>
</organism>
<protein>
    <submittedName>
        <fullName evidence="7">Glycosyltransferase</fullName>
    </submittedName>
</protein>
<evidence type="ECO:0000256" key="4">
    <source>
        <dbReference type="ARBA" id="ARBA00022679"/>
    </source>
</evidence>
<sequence length="240" mass="27762">MKKIGVVIPACNEEEEIEHCLQALERARQKFYQDMSQSHGIQIQILVVMDSCTDATAEKLNTYNVLAISCNYRCVGKTRDLGIQHLIQQGYDWICCTDADSRVHPDWFKTMLLHQPTHVICGVVEIAQWDHLSLATQKKYLHHYQDHMGHRHIHGANLCFKASSYKVLGGFKPMPCHEDVDLVKRAEKMGMHITWSNQLRVVTSSRLISRVREGFSQFLWSIERQNQDNKSNTKCLRKII</sequence>
<dbReference type="GO" id="GO:0016757">
    <property type="term" value="F:glycosyltransferase activity"/>
    <property type="evidence" value="ECO:0007669"/>
    <property type="project" value="UniProtKB-KW"/>
</dbReference>
<dbReference type="Proteomes" id="UP000503505">
    <property type="component" value="Chromosome"/>
</dbReference>
<comment type="subcellular location">
    <subcellularLocation>
        <location evidence="1">Cell membrane</location>
    </subcellularLocation>
</comment>
<proteinExistence type="predicted"/>